<dbReference type="KEGG" id="euz:DVS28_b0102"/>
<dbReference type="RefSeq" id="WP_114594484.1">
    <property type="nucleotide sequence ID" value="NZ_CP031166.1"/>
</dbReference>
<name>A0A346Y5X5_9ACTN</name>
<dbReference type="EMBL" id="CP031166">
    <property type="protein sequence ID" value="AXV09872.1"/>
    <property type="molecule type" value="Genomic_DNA"/>
</dbReference>
<protein>
    <submittedName>
        <fullName evidence="1">Uncharacterized protein</fullName>
    </submittedName>
</protein>
<proteinExistence type="predicted"/>
<sequence>MSGGPFGTGDRAVFLDGIDPGFNTDLVDPDACATEAARLGHDRPEDLMVAHYAGQRWMRGEETAALNMLHRHGFDVTACYRVIAAGLGPQQALGALMAKWQPTGALAGEVGRSTLTQPHTSASSSSELWWVGWGYRPGKGRT</sequence>
<keyword evidence="2" id="KW-1185">Reference proteome</keyword>
<geneLocation type="plasmid" evidence="2">
    <name>pedy32-46i</name>
</geneLocation>
<keyword evidence="1" id="KW-0614">Plasmid</keyword>
<dbReference type="Proteomes" id="UP000264006">
    <property type="component" value="Plasmid pEDY32-46I"/>
</dbReference>
<dbReference type="AlphaFoldDB" id="A0A346Y5X5"/>
<evidence type="ECO:0000313" key="2">
    <source>
        <dbReference type="Proteomes" id="UP000264006"/>
    </source>
</evidence>
<dbReference type="OrthoDB" id="4759936at2"/>
<reference evidence="1 2" key="1">
    <citation type="submission" date="2018-09" db="EMBL/GenBank/DDBJ databases">
        <title>Complete genome sequence of Euzebya sp. DY32-46 isolated from seawater of Pacific Ocean.</title>
        <authorList>
            <person name="Xu L."/>
            <person name="Wu Y.-H."/>
            <person name="Xu X.-W."/>
        </authorList>
    </citation>
    <scope>NUCLEOTIDE SEQUENCE [LARGE SCALE GENOMIC DNA]</scope>
    <source>
        <strain evidence="1 2">DY32-46</strain>
        <plasmid evidence="2">pedy32-46i</plasmid>
    </source>
</reference>
<organism evidence="1 2">
    <name type="scientific">Euzebya pacifica</name>
    <dbReference type="NCBI Taxonomy" id="1608957"/>
    <lineage>
        <taxon>Bacteria</taxon>
        <taxon>Bacillati</taxon>
        <taxon>Actinomycetota</taxon>
        <taxon>Nitriliruptoria</taxon>
        <taxon>Euzebyales</taxon>
    </lineage>
</organism>
<evidence type="ECO:0000313" key="1">
    <source>
        <dbReference type="EMBL" id="AXV09872.1"/>
    </source>
</evidence>
<gene>
    <name evidence="1" type="ORF">DVS28_b0102</name>
</gene>
<accession>A0A346Y5X5</accession>